<feature type="compositionally biased region" description="Basic and acidic residues" evidence="2">
    <location>
        <begin position="281"/>
        <end position="295"/>
    </location>
</feature>
<dbReference type="GO" id="GO:0006338">
    <property type="term" value="P:chromatin remodeling"/>
    <property type="evidence" value="ECO:0007669"/>
    <property type="project" value="UniProtKB-ARBA"/>
</dbReference>
<evidence type="ECO:0000256" key="1">
    <source>
        <dbReference type="ARBA" id="ARBA00011353"/>
    </source>
</evidence>
<dbReference type="CDD" id="cd00024">
    <property type="entry name" value="CD_CSD"/>
    <property type="match status" value="1"/>
</dbReference>
<dbReference type="SUPFAM" id="SSF54160">
    <property type="entry name" value="Chromo domain-like"/>
    <property type="match status" value="1"/>
</dbReference>
<feature type="compositionally biased region" description="Low complexity" evidence="2">
    <location>
        <begin position="243"/>
        <end position="258"/>
    </location>
</feature>
<accession>A0AAN7AL90</accession>
<dbReference type="PROSITE" id="PS50013">
    <property type="entry name" value="CHROMO_2"/>
    <property type="match status" value="1"/>
</dbReference>
<dbReference type="SMART" id="SM00298">
    <property type="entry name" value="CHROMO"/>
    <property type="match status" value="1"/>
</dbReference>
<dbReference type="Proteomes" id="UP001302126">
    <property type="component" value="Unassembled WGS sequence"/>
</dbReference>
<evidence type="ECO:0000259" key="3">
    <source>
        <dbReference type="PROSITE" id="PS50013"/>
    </source>
</evidence>
<feature type="compositionally biased region" description="Acidic residues" evidence="2">
    <location>
        <begin position="571"/>
        <end position="582"/>
    </location>
</feature>
<evidence type="ECO:0000313" key="5">
    <source>
        <dbReference type="Proteomes" id="UP001302126"/>
    </source>
</evidence>
<dbReference type="InterPro" id="IPR023780">
    <property type="entry name" value="Chromo_domain"/>
</dbReference>
<evidence type="ECO:0000256" key="2">
    <source>
        <dbReference type="SAM" id="MobiDB-lite"/>
    </source>
</evidence>
<dbReference type="Gene3D" id="2.40.50.40">
    <property type="match status" value="1"/>
</dbReference>
<feature type="region of interest" description="Disordered" evidence="2">
    <location>
        <begin position="571"/>
        <end position="606"/>
    </location>
</feature>
<dbReference type="InterPro" id="IPR000953">
    <property type="entry name" value="Chromo/chromo_shadow_dom"/>
</dbReference>
<sequence length="624" mass="69225">MAEKHPPSSRLKTKVEIPIHSIKKYVPGSGPPPAQIFLAPPRDSTAYIIDQFVLPPLAETTETTRRLIHYHIGFTDNPALKVLIPCHKVLDYVSPRELEDWEFDNAERIAEEKAKELAKRKAAAAEASKKRGVGRPPKVRPEELEEGGNPPATDLPGPSLSTPLKKKTLDLLMDEPRSMDAASNVDSDDAAIQRQLQGELGDDDDDMGSETADELGLNPVPVTQLPPLRPNKPGFASFSRANSLVSSQQVSSSIPSSSQKEDLVKEPIPRKITPILPPVPPRREHVPPKVHKEPAVPKVTPILPPVPPPITSANTTPGRIHPAWAQAYGIHNHNTPLRQGKNGHVQKSGVVETITPRQPQSKARKVPYQPKVTPVPLPSTVAKVSSLPAPTSSWAPAAVAKPRFNSEPSTGKRKTPMSSRDSSKEPREKKPKKANPKKETKIEPPPIEQEWEVQELLSDRWSNKNGVKVHEYLVLWVGDWPEGQNPTWEPVENIQDHNLIHLYHQKKSAGVLKVPQRIQNTIHKYLATGSQYSNALEAFEGDLAEEDKVILIPEEVDDDWVENKHVGKNLDEDEDEEEEFIVTDDLSSVPFNGKKSSARKQASTPSTFRSFDSMLKTYNTDYRG</sequence>
<gene>
    <name evidence="4" type="ORF">QBC35DRAFT_204615</name>
</gene>
<feature type="region of interest" description="Disordered" evidence="2">
    <location>
        <begin position="398"/>
        <end position="447"/>
    </location>
</feature>
<organism evidence="4 5">
    <name type="scientific">Podospora australis</name>
    <dbReference type="NCBI Taxonomy" id="1536484"/>
    <lineage>
        <taxon>Eukaryota</taxon>
        <taxon>Fungi</taxon>
        <taxon>Dikarya</taxon>
        <taxon>Ascomycota</taxon>
        <taxon>Pezizomycotina</taxon>
        <taxon>Sordariomycetes</taxon>
        <taxon>Sordariomycetidae</taxon>
        <taxon>Sordariales</taxon>
        <taxon>Podosporaceae</taxon>
        <taxon>Podospora</taxon>
    </lineage>
</organism>
<keyword evidence="5" id="KW-1185">Reference proteome</keyword>
<feature type="compositionally biased region" description="Basic and acidic residues" evidence="2">
    <location>
        <begin position="259"/>
        <end position="269"/>
    </location>
</feature>
<reference evidence="4" key="1">
    <citation type="journal article" date="2023" name="Mol. Phylogenet. Evol.">
        <title>Genome-scale phylogeny and comparative genomics of the fungal order Sordariales.</title>
        <authorList>
            <person name="Hensen N."/>
            <person name="Bonometti L."/>
            <person name="Westerberg I."/>
            <person name="Brannstrom I.O."/>
            <person name="Guillou S."/>
            <person name="Cros-Aarteil S."/>
            <person name="Calhoun S."/>
            <person name="Haridas S."/>
            <person name="Kuo A."/>
            <person name="Mondo S."/>
            <person name="Pangilinan J."/>
            <person name="Riley R."/>
            <person name="LaButti K."/>
            <person name="Andreopoulos B."/>
            <person name="Lipzen A."/>
            <person name="Chen C."/>
            <person name="Yan M."/>
            <person name="Daum C."/>
            <person name="Ng V."/>
            <person name="Clum A."/>
            <person name="Steindorff A."/>
            <person name="Ohm R.A."/>
            <person name="Martin F."/>
            <person name="Silar P."/>
            <person name="Natvig D.O."/>
            <person name="Lalanne C."/>
            <person name="Gautier V."/>
            <person name="Ament-Velasquez S.L."/>
            <person name="Kruys A."/>
            <person name="Hutchinson M.I."/>
            <person name="Powell A.J."/>
            <person name="Barry K."/>
            <person name="Miller A.N."/>
            <person name="Grigoriev I.V."/>
            <person name="Debuchy R."/>
            <person name="Gladieux P."/>
            <person name="Hiltunen Thoren M."/>
            <person name="Johannesson H."/>
        </authorList>
    </citation>
    <scope>NUCLEOTIDE SEQUENCE</scope>
    <source>
        <strain evidence="4">PSN309</strain>
    </source>
</reference>
<comment type="caution">
    <text evidence="4">The sequence shown here is derived from an EMBL/GenBank/DDBJ whole genome shotgun (WGS) entry which is preliminary data.</text>
</comment>
<name>A0AAN7AL90_9PEZI</name>
<evidence type="ECO:0000313" key="4">
    <source>
        <dbReference type="EMBL" id="KAK4192861.1"/>
    </source>
</evidence>
<dbReference type="InterPro" id="IPR016197">
    <property type="entry name" value="Chromo-like_dom_sf"/>
</dbReference>
<reference evidence="4" key="2">
    <citation type="submission" date="2023-05" db="EMBL/GenBank/DDBJ databases">
        <authorList>
            <consortium name="Lawrence Berkeley National Laboratory"/>
            <person name="Steindorff A."/>
            <person name="Hensen N."/>
            <person name="Bonometti L."/>
            <person name="Westerberg I."/>
            <person name="Brannstrom I.O."/>
            <person name="Guillou S."/>
            <person name="Cros-Aarteil S."/>
            <person name="Calhoun S."/>
            <person name="Haridas S."/>
            <person name="Kuo A."/>
            <person name="Mondo S."/>
            <person name="Pangilinan J."/>
            <person name="Riley R."/>
            <person name="Labutti K."/>
            <person name="Andreopoulos B."/>
            <person name="Lipzen A."/>
            <person name="Chen C."/>
            <person name="Yanf M."/>
            <person name="Daum C."/>
            <person name="Ng V."/>
            <person name="Clum A."/>
            <person name="Ohm R."/>
            <person name="Martin F."/>
            <person name="Silar P."/>
            <person name="Natvig D."/>
            <person name="Lalanne C."/>
            <person name="Gautier V."/>
            <person name="Ament-Velasquez S.L."/>
            <person name="Kruys A."/>
            <person name="Hutchinson M.I."/>
            <person name="Powell A.J."/>
            <person name="Barry K."/>
            <person name="Miller A.N."/>
            <person name="Grigoriev I.V."/>
            <person name="Debuchy R."/>
            <person name="Gladieux P."/>
            <person name="Thoren M.H."/>
            <person name="Johannesson H."/>
        </authorList>
    </citation>
    <scope>NUCLEOTIDE SEQUENCE</scope>
    <source>
        <strain evidence="4">PSN309</strain>
    </source>
</reference>
<proteinExistence type="predicted"/>
<comment type="subunit">
    <text evidence="1">Component of the NuA4 histone acetyltransferase complex.</text>
</comment>
<feature type="region of interest" description="Disordered" evidence="2">
    <location>
        <begin position="179"/>
        <end position="319"/>
    </location>
</feature>
<feature type="region of interest" description="Disordered" evidence="2">
    <location>
        <begin position="352"/>
        <end position="376"/>
    </location>
</feature>
<feature type="region of interest" description="Disordered" evidence="2">
    <location>
        <begin position="120"/>
        <end position="164"/>
    </location>
</feature>
<dbReference type="AlphaFoldDB" id="A0AAN7AL90"/>
<protein>
    <recommendedName>
        <fullName evidence="3">Chromo domain-containing protein</fullName>
    </recommendedName>
</protein>
<feature type="domain" description="Chromo" evidence="3">
    <location>
        <begin position="451"/>
        <end position="507"/>
    </location>
</feature>
<dbReference type="Pfam" id="PF00385">
    <property type="entry name" value="Chromo"/>
    <property type="match status" value="1"/>
</dbReference>
<dbReference type="EMBL" id="MU864353">
    <property type="protein sequence ID" value="KAK4192861.1"/>
    <property type="molecule type" value="Genomic_DNA"/>
</dbReference>
<feature type="compositionally biased region" description="Acidic residues" evidence="2">
    <location>
        <begin position="200"/>
        <end position="213"/>
    </location>
</feature>